<reference evidence="6" key="1">
    <citation type="journal article" date="2020" name="Stud. Mycol.">
        <title>101 Dothideomycetes genomes: a test case for predicting lifestyles and emergence of pathogens.</title>
        <authorList>
            <person name="Haridas S."/>
            <person name="Albert R."/>
            <person name="Binder M."/>
            <person name="Bloem J."/>
            <person name="Labutti K."/>
            <person name="Salamov A."/>
            <person name="Andreopoulos B."/>
            <person name="Baker S."/>
            <person name="Barry K."/>
            <person name="Bills G."/>
            <person name="Bluhm B."/>
            <person name="Cannon C."/>
            <person name="Castanera R."/>
            <person name="Culley D."/>
            <person name="Daum C."/>
            <person name="Ezra D."/>
            <person name="Gonzalez J."/>
            <person name="Henrissat B."/>
            <person name="Kuo A."/>
            <person name="Liang C."/>
            <person name="Lipzen A."/>
            <person name="Lutzoni F."/>
            <person name="Magnuson J."/>
            <person name="Mondo S."/>
            <person name="Nolan M."/>
            <person name="Ohm R."/>
            <person name="Pangilinan J."/>
            <person name="Park H.-J."/>
            <person name="Ramirez L."/>
            <person name="Alfaro M."/>
            <person name="Sun H."/>
            <person name="Tritt A."/>
            <person name="Yoshinaga Y."/>
            <person name="Zwiers L.-H."/>
            <person name="Turgeon B."/>
            <person name="Goodwin S."/>
            <person name="Spatafora J."/>
            <person name="Crous P."/>
            <person name="Grigoriev I."/>
        </authorList>
    </citation>
    <scope>NUCLEOTIDE SEQUENCE</scope>
    <source>
        <strain evidence="6">CBS 113818</strain>
    </source>
</reference>
<evidence type="ECO:0000259" key="5">
    <source>
        <dbReference type="Pfam" id="PF05225"/>
    </source>
</evidence>
<proteinExistence type="predicted"/>
<feature type="region of interest" description="Disordered" evidence="3">
    <location>
        <begin position="36"/>
        <end position="55"/>
    </location>
</feature>
<keyword evidence="7" id="KW-1185">Reference proteome</keyword>
<feature type="domain" description="HTH psq-type" evidence="5">
    <location>
        <begin position="5"/>
        <end position="44"/>
    </location>
</feature>
<evidence type="ECO:0000259" key="4">
    <source>
        <dbReference type="Pfam" id="PF03221"/>
    </source>
</evidence>
<dbReference type="SUPFAM" id="SSF46689">
    <property type="entry name" value="Homeodomain-like"/>
    <property type="match status" value="1"/>
</dbReference>
<dbReference type="AlphaFoldDB" id="A0A6A7ADB0"/>
<evidence type="ECO:0008006" key="8">
    <source>
        <dbReference type="Google" id="ProtNLM"/>
    </source>
</evidence>
<name>A0A6A7ADB0_9PLEO</name>
<dbReference type="Pfam" id="PF05225">
    <property type="entry name" value="HTH_psq"/>
    <property type="match status" value="1"/>
</dbReference>
<dbReference type="InterPro" id="IPR007889">
    <property type="entry name" value="HTH_Psq"/>
</dbReference>
<protein>
    <recommendedName>
        <fullName evidence="8">HTH CENPB-type domain-containing protein</fullName>
    </recommendedName>
</protein>
<evidence type="ECO:0000256" key="3">
    <source>
        <dbReference type="SAM" id="MobiDB-lite"/>
    </source>
</evidence>
<dbReference type="Pfam" id="PF03221">
    <property type="entry name" value="HTH_Tnp_Tc5"/>
    <property type="match status" value="1"/>
</dbReference>
<evidence type="ECO:0000313" key="7">
    <source>
        <dbReference type="Proteomes" id="UP000799424"/>
    </source>
</evidence>
<feature type="domain" description="HTH CENPB-type" evidence="4">
    <location>
        <begin position="59"/>
        <end position="92"/>
    </location>
</feature>
<dbReference type="InterPro" id="IPR009057">
    <property type="entry name" value="Homeodomain-like_sf"/>
</dbReference>
<keyword evidence="2" id="KW-0539">Nucleus</keyword>
<keyword evidence="1" id="KW-0238">DNA-binding</keyword>
<dbReference type="EMBL" id="MU006218">
    <property type="protein sequence ID" value="KAF2831232.1"/>
    <property type="molecule type" value="Genomic_DNA"/>
</dbReference>
<gene>
    <name evidence="6" type="ORF">CC86DRAFT_366647</name>
</gene>
<dbReference type="OrthoDB" id="3942738at2759"/>
<organism evidence="6 7">
    <name type="scientific">Ophiobolus disseminans</name>
    <dbReference type="NCBI Taxonomy" id="1469910"/>
    <lineage>
        <taxon>Eukaryota</taxon>
        <taxon>Fungi</taxon>
        <taxon>Dikarya</taxon>
        <taxon>Ascomycota</taxon>
        <taxon>Pezizomycotina</taxon>
        <taxon>Dothideomycetes</taxon>
        <taxon>Pleosporomycetidae</taxon>
        <taxon>Pleosporales</taxon>
        <taxon>Pleosporineae</taxon>
        <taxon>Phaeosphaeriaceae</taxon>
        <taxon>Ophiobolus</taxon>
    </lineage>
</organism>
<dbReference type="Proteomes" id="UP000799424">
    <property type="component" value="Unassembled WGS sequence"/>
</dbReference>
<evidence type="ECO:0000256" key="1">
    <source>
        <dbReference type="ARBA" id="ARBA00023125"/>
    </source>
</evidence>
<evidence type="ECO:0000256" key="2">
    <source>
        <dbReference type="ARBA" id="ARBA00023242"/>
    </source>
</evidence>
<evidence type="ECO:0000313" key="6">
    <source>
        <dbReference type="EMBL" id="KAF2831232.1"/>
    </source>
</evidence>
<sequence length="99" mass="11237">MAPIDNAIAAIELLEPGEQFSYREVARRFNVSNTTLTRRHKGRQSTREAKNDTQLALHPQQEEELVRYINDLTKMALPPTKAMIQNFASQIALEPVSES</sequence>
<accession>A0A6A7ADB0</accession>
<dbReference type="GO" id="GO:0003677">
    <property type="term" value="F:DNA binding"/>
    <property type="evidence" value="ECO:0007669"/>
    <property type="project" value="UniProtKB-KW"/>
</dbReference>
<dbReference type="InterPro" id="IPR006600">
    <property type="entry name" value="HTH_CenpB_DNA-bd_dom"/>
</dbReference>